<evidence type="ECO:0000256" key="10">
    <source>
        <dbReference type="PROSITE-ProRule" id="PRU00455"/>
    </source>
</evidence>
<evidence type="ECO:0000259" key="11">
    <source>
        <dbReference type="PROSITE" id="PS50089"/>
    </source>
</evidence>
<dbReference type="InterPro" id="IPR013083">
    <property type="entry name" value="Znf_RING/FYVE/PHD"/>
</dbReference>
<dbReference type="EMBL" id="JALNTZ010000002">
    <property type="protein sequence ID" value="KAJ3664135.1"/>
    <property type="molecule type" value="Genomic_DNA"/>
</dbReference>
<keyword evidence="5" id="KW-0808">Transferase</keyword>
<keyword evidence="8" id="KW-0833">Ubl conjugation pathway</keyword>
<dbReference type="PANTHER" id="PTHR45877:SF2">
    <property type="entry name" value="E3 UBIQUITIN-PROTEIN LIGASE SINA-RELATED"/>
    <property type="match status" value="1"/>
</dbReference>
<keyword evidence="6" id="KW-0479">Metal-binding</keyword>
<dbReference type="GO" id="GO:0005737">
    <property type="term" value="C:cytoplasm"/>
    <property type="evidence" value="ECO:0007669"/>
    <property type="project" value="TreeGrafter"/>
</dbReference>
<feature type="domain" description="RING-type" evidence="11">
    <location>
        <begin position="285"/>
        <end position="320"/>
    </location>
</feature>
<feature type="domain" description="SIAH-type" evidence="12">
    <location>
        <begin position="337"/>
        <end position="393"/>
    </location>
</feature>
<evidence type="ECO:0000313" key="14">
    <source>
        <dbReference type="Proteomes" id="UP001168821"/>
    </source>
</evidence>
<reference evidence="13" key="1">
    <citation type="journal article" date="2023" name="G3 (Bethesda)">
        <title>Whole genome assemblies of Zophobas morio and Tenebrio molitor.</title>
        <authorList>
            <person name="Kaur S."/>
            <person name="Stinson S.A."/>
            <person name="diCenzo G.C."/>
        </authorList>
    </citation>
    <scope>NUCLEOTIDE SEQUENCE</scope>
    <source>
        <strain evidence="13">QUZm001</strain>
    </source>
</reference>
<protein>
    <recommendedName>
        <fullName evidence="4">RING-type E3 ubiquitin transferase</fullName>
        <ecNumber evidence="4">2.3.2.27</ecNumber>
    </recommendedName>
</protein>
<dbReference type="SUPFAM" id="SSF49599">
    <property type="entry name" value="TRAF domain-like"/>
    <property type="match status" value="2"/>
</dbReference>
<evidence type="ECO:0000313" key="13">
    <source>
        <dbReference type="EMBL" id="KAJ3664135.1"/>
    </source>
</evidence>
<dbReference type="Proteomes" id="UP001168821">
    <property type="component" value="Unassembled WGS sequence"/>
</dbReference>
<comment type="pathway">
    <text evidence="2">Protein modification; protein ubiquitination.</text>
</comment>
<comment type="catalytic activity">
    <reaction evidence="1">
        <text>S-ubiquitinyl-[E2 ubiquitin-conjugating enzyme]-L-cysteine + [acceptor protein]-L-lysine = [E2 ubiquitin-conjugating enzyme]-L-cysteine + N(6)-ubiquitinyl-[acceptor protein]-L-lysine.</text>
        <dbReference type="EC" id="2.3.2.27"/>
    </reaction>
</comment>
<organism evidence="13 14">
    <name type="scientific">Zophobas morio</name>
    <dbReference type="NCBI Taxonomy" id="2755281"/>
    <lineage>
        <taxon>Eukaryota</taxon>
        <taxon>Metazoa</taxon>
        <taxon>Ecdysozoa</taxon>
        <taxon>Arthropoda</taxon>
        <taxon>Hexapoda</taxon>
        <taxon>Insecta</taxon>
        <taxon>Pterygota</taxon>
        <taxon>Neoptera</taxon>
        <taxon>Endopterygota</taxon>
        <taxon>Coleoptera</taxon>
        <taxon>Polyphaga</taxon>
        <taxon>Cucujiformia</taxon>
        <taxon>Tenebrionidae</taxon>
        <taxon>Zophobas</taxon>
    </lineage>
</organism>
<dbReference type="GO" id="GO:0031624">
    <property type="term" value="F:ubiquitin conjugating enzyme binding"/>
    <property type="evidence" value="ECO:0007669"/>
    <property type="project" value="TreeGrafter"/>
</dbReference>
<sequence length="511" mass="58795">MESSLNLSLNGCVQEILKCFFCEKFLSVPPIYNHENESICGRCRFVNKAEDSKWVRQTLYESVAKYLIFPCSNTSYGCKAQLKWGEVEEHENTCLYKKLNCPYINDDIFGTDKCKWMGSGPGLNEHLESCHGDNIKKLPEVNFTETKWNCIFLTRILKQLMIVTIKYEPPEKLSCLVMVNGTSTDCDAYRYQLELYDENRKNSVILRRSRLEDAVGFEENLANPEKMLVVELSVVNGLLKNPTTVMGRFGIIKKSKREISYGDKSLNSTQLEGVFDENFLRELECPVCKNYMVPPIQICSTGHSFCLRCRAQMDECPTCRHPFQEGRNYTLEKLTTCISYPCMFREAGCSVACSSEKIREHEQDCSFSGIQCFLDCATGAVMNMFKHLNEKHHDGLIVAGDVHILDVGDREDTLRYFAICFGNDIFRLVVWYDGDIKFSLQQFGVKQSSYAYELEIVCSTECSEKIILGRECQPMCNDFWGRCVELPEDIIDRFISEEELIFFKVHLKKLT</sequence>
<evidence type="ECO:0000256" key="8">
    <source>
        <dbReference type="ARBA" id="ARBA00022786"/>
    </source>
</evidence>
<evidence type="ECO:0000256" key="5">
    <source>
        <dbReference type="ARBA" id="ARBA00022679"/>
    </source>
</evidence>
<dbReference type="Pfam" id="PF21362">
    <property type="entry name" value="Sina_RING"/>
    <property type="match status" value="1"/>
</dbReference>
<accession>A0AA38IXS2</accession>
<proteinExistence type="inferred from homology"/>
<keyword evidence="14" id="KW-1185">Reference proteome</keyword>
<gene>
    <name evidence="13" type="ORF">Zmor_008327</name>
</gene>
<keyword evidence="7 10" id="KW-0863">Zinc-finger</keyword>
<dbReference type="PROSITE" id="PS50089">
    <property type="entry name" value="ZF_RING_2"/>
    <property type="match status" value="1"/>
</dbReference>
<dbReference type="FunFam" id="3.30.40.10:FF:000041">
    <property type="entry name" value="E3 ubiquitin-protein ligase SINAT3"/>
    <property type="match status" value="1"/>
</dbReference>
<comment type="caution">
    <text evidence="13">The sequence shown here is derived from an EMBL/GenBank/DDBJ whole genome shotgun (WGS) entry which is preliminary data.</text>
</comment>
<keyword evidence="9" id="KW-0862">Zinc</keyword>
<dbReference type="AlphaFoldDB" id="A0AA38IXS2"/>
<evidence type="ECO:0000256" key="9">
    <source>
        <dbReference type="ARBA" id="ARBA00022833"/>
    </source>
</evidence>
<dbReference type="PROSITE" id="PS51081">
    <property type="entry name" value="ZF_SIAH"/>
    <property type="match status" value="2"/>
</dbReference>
<dbReference type="GO" id="GO:0043161">
    <property type="term" value="P:proteasome-mediated ubiquitin-dependent protein catabolic process"/>
    <property type="evidence" value="ECO:0007669"/>
    <property type="project" value="TreeGrafter"/>
</dbReference>
<dbReference type="GO" id="GO:0008270">
    <property type="term" value="F:zinc ion binding"/>
    <property type="evidence" value="ECO:0007669"/>
    <property type="project" value="UniProtKB-KW"/>
</dbReference>
<dbReference type="InterPro" id="IPR004162">
    <property type="entry name" value="SINA-like_animal"/>
</dbReference>
<dbReference type="EC" id="2.3.2.27" evidence="4"/>
<dbReference type="PANTHER" id="PTHR45877">
    <property type="entry name" value="E3 UBIQUITIN-PROTEIN LIGASE SIAH2"/>
    <property type="match status" value="1"/>
</dbReference>
<feature type="domain" description="SIAH-type" evidence="12">
    <location>
        <begin position="66"/>
        <end position="132"/>
    </location>
</feature>
<evidence type="ECO:0000259" key="12">
    <source>
        <dbReference type="PROSITE" id="PS51081"/>
    </source>
</evidence>
<dbReference type="InterPro" id="IPR049548">
    <property type="entry name" value="Sina-like_RING"/>
</dbReference>
<dbReference type="InterPro" id="IPR001841">
    <property type="entry name" value="Znf_RING"/>
</dbReference>
<dbReference type="Gene3D" id="3.30.40.10">
    <property type="entry name" value="Zinc/RING finger domain, C3HC4 (zinc finger)"/>
    <property type="match status" value="3"/>
</dbReference>
<name>A0AA38IXS2_9CUCU</name>
<evidence type="ECO:0000256" key="6">
    <source>
        <dbReference type="ARBA" id="ARBA00022723"/>
    </source>
</evidence>
<dbReference type="Pfam" id="PF21361">
    <property type="entry name" value="Sina_ZnF"/>
    <property type="match status" value="2"/>
</dbReference>
<dbReference type="InterPro" id="IPR013010">
    <property type="entry name" value="Znf_SIAH"/>
</dbReference>
<evidence type="ECO:0000256" key="2">
    <source>
        <dbReference type="ARBA" id="ARBA00004906"/>
    </source>
</evidence>
<dbReference type="SUPFAM" id="SSF57850">
    <property type="entry name" value="RING/U-box"/>
    <property type="match status" value="1"/>
</dbReference>
<evidence type="ECO:0000256" key="4">
    <source>
        <dbReference type="ARBA" id="ARBA00012483"/>
    </source>
</evidence>
<evidence type="ECO:0000256" key="1">
    <source>
        <dbReference type="ARBA" id="ARBA00000900"/>
    </source>
</evidence>
<evidence type="ECO:0000256" key="3">
    <source>
        <dbReference type="ARBA" id="ARBA00009119"/>
    </source>
</evidence>
<comment type="similarity">
    <text evidence="3">Belongs to the SINA (Seven in absentia) family.</text>
</comment>
<evidence type="ECO:0000256" key="7">
    <source>
        <dbReference type="ARBA" id="ARBA00022771"/>
    </source>
</evidence>
<dbReference type="GO" id="GO:0061630">
    <property type="term" value="F:ubiquitin protein ligase activity"/>
    <property type="evidence" value="ECO:0007669"/>
    <property type="project" value="UniProtKB-EC"/>
</dbReference>